<keyword evidence="3" id="KW-0812">Transmembrane</keyword>
<reference evidence="6 7" key="1">
    <citation type="submission" date="2018-06" db="EMBL/GenBank/DDBJ databases">
        <authorList>
            <consortium name="Pathogen Informatics"/>
            <person name="Doyle S."/>
        </authorList>
    </citation>
    <scope>NUCLEOTIDE SEQUENCE [LARGE SCALE GENOMIC DNA]</scope>
    <source>
        <strain evidence="6 7">NCTC10738</strain>
    </source>
</reference>
<sequence>MTDLHLLLTLGTIHLLALASPGPDFALILKIASREQRSTALAAAVGISLAILVHTVLSLTGVSLAIQSSHTLFVLVQLFGALYLGWMGLGAFGVQAWLKRALAARPLAEAQTNELPTSRAAINDTQVMQSEELNNRVDNEPGKSASDNTMSAAAGLLLGLSTNLFNPKALVFFLTLFSTLITPEVNSQTKLLAAILLPLLSVIWFAMLAMLLSHARVQQRLLRFGHYIDYLCGAIFLAVSVAILLRLLTA</sequence>
<dbReference type="KEGG" id="salg:BS332_20040"/>
<evidence type="ECO:0000313" key="6">
    <source>
        <dbReference type="EMBL" id="SUJ02550.1"/>
    </source>
</evidence>
<proteinExistence type="predicted"/>
<gene>
    <name evidence="6" type="primary">rhtC_3</name>
    <name evidence="6" type="ORF">NCTC10738_03505</name>
</gene>
<evidence type="ECO:0000256" key="2">
    <source>
        <dbReference type="ARBA" id="ARBA00022475"/>
    </source>
</evidence>
<keyword evidence="2" id="KW-1003">Cell membrane</keyword>
<evidence type="ECO:0000256" key="1">
    <source>
        <dbReference type="ARBA" id="ARBA00004651"/>
    </source>
</evidence>
<dbReference type="GO" id="GO:0005886">
    <property type="term" value="C:plasma membrane"/>
    <property type="evidence" value="ECO:0007669"/>
    <property type="project" value="UniProtKB-SubCell"/>
</dbReference>
<organism evidence="6 7">
    <name type="scientific">Shewanella algae</name>
    <dbReference type="NCBI Taxonomy" id="38313"/>
    <lineage>
        <taxon>Bacteria</taxon>
        <taxon>Pseudomonadati</taxon>
        <taxon>Pseudomonadota</taxon>
        <taxon>Gammaproteobacteria</taxon>
        <taxon>Alteromonadales</taxon>
        <taxon>Shewanellaceae</taxon>
        <taxon>Shewanella</taxon>
    </lineage>
</organism>
<dbReference type="AlphaFoldDB" id="A0A380BJZ4"/>
<evidence type="ECO:0000256" key="5">
    <source>
        <dbReference type="ARBA" id="ARBA00023136"/>
    </source>
</evidence>
<dbReference type="InterPro" id="IPR001123">
    <property type="entry name" value="LeuE-type"/>
</dbReference>
<evidence type="ECO:0000313" key="7">
    <source>
        <dbReference type="Proteomes" id="UP000254069"/>
    </source>
</evidence>
<comment type="subcellular location">
    <subcellularLocation>
        <location evidence="1">Cell membrane</location>
        <topology evidence="1">Multi-pass membrane protein</topology>
    </subcellularLocation>
</comment>
<dbReference type="GeneID" id="93809634"/>
<dbReference type="PANTHER" id="PTHR30086:SF17">
    <property type="entry name" value="LYSE FAMILY TRANSLOCATOR"/>
    <property type="match status" value="1"/>
</dbReference>
<evidence type="ECO:0000256" key="3">
    <source>
        <dbReference type="ARBA" id="ARBA00022692"/>
    </source>
</evidence>
<dbReference type="PANTHER" id="PTHR30086">
    <property type="entry name" value="ARGININE EXPORTER PROTEIN ARGO"/>
    <property type="match status" value="1"/>
</dbReference>
<accession>A0A380BJZ4</accession>
<dbReference type="Proteomes" id="UP000254069">
    <property type="component" value="Unassembled WGS sequence"/>
</dbReference>
<keyword evidence="4" id="KW-1133">Transmembrane helix</keyword>
<dbReference type="GO" id="GO:0015171">
    <property type="term" value="F:amino acid transmembrane transporter activity"/>
    <property type="evidence" value="ECO:0007669"/>
    <property type="project" value="TreeGrafter"/>
</dbReference>
<protein>
    <submittedName>
        <fullName evidence="6">Threonine efflux protein</fullName>
    </submittedName>
</protein>
<dbReference type="RefSeq" id="WP_025011464.1">
    <property type="nucleotide sequence ID" value="NZ_AP024614.1"/>
</dbReference>
<name>A0A380BJZ4_9GAMM</name>
<keyword evidence="5" id="KW-0472">Membrane</keyword>
<keyword evidence="7" id="KW-1185">Reference proteome</keyword>
<dbReference type="EMBL" id="UGYO01000002">
    <property type="protein sequence ID" value="SUJ02550.1"/>
    <property type="molecule type" value="Genomic_DNA"/>
</dbReference>
<dbReference type="Pfam" id="PF01810">
    <property type="entry name" value="LysE"/>
    <property type="match status" value="1"/>
</dbReference>
<evidence type="ECO:0000256" key="4">
    <source>
        <dbReference type="ARBA" id="ARBA00022989"/>
    </source>
</evidence>